<dbReference type="EMBL" id="LAZR01044716">
    <property type="protein sequence ID" value="KKL03979.1"/>
    <property type="molecule type" value="Genomic_DNA"/>
</dbReference>
<gene>
    <name evidence="1" type="ORF">LCGC14_2620660</name>
</gene>
<sequence>MPRKIGISTIPYTEIVNALNSIKDELSMIKEASNVQTKYLELLTRKYSKKLFKRYFGRKK</sequence>
<reference evidence="1" key="1">
    <citation type="journal article" date="2015" name="Nature">
        <title>Complex archaea that bridge the gap between prokaryotes and eukaryotes.</title>
        <authorList>
            <person name="Spang A."/>
            <person name="Saw J.H."/>
            <person name="Jorgensen S.L."/>
            <person name="Zaremba-Niedzwiedzka K."/>
            <person name="Martijn J."/>
            <person name="Lind A.E."/>
            <person name="van Eijk R."/>
            <person name="Schleper C."/>
            <person name="Guy L."/>
            <person name="Ettema T.J."/>
        </authorList>
    </citation>
    <scope>NUCLEOTIDE SEQUENCE</scope>
</reference>
<dbReference type="AlphaFoldDB" id="A0A0F9A342"/>
<organism evidence="1">
    <name type="scientific">marine sediment metagenome</name>
    <dbReference type="NCBI Taxonomy" id="412755"/>
    <lineage>
        <taxon>unclassified sequences</taxon>
        <taxon>metagenomes</taxon>
        <taxon>ecological metagenomes</taxon>
    </lineage>
</organism>
<evidence type="ECO:0000313" key="1">
    <source>
        <dbReference type="EMBL" id="KKL03979.1"/>
    </source>
</evidence>
<comment type="caution">
    <text evidence="1">The sequence shown here is derived from an EMBL/GenBank/DDBJ whole genome shotgun (WGS) entry which is preliminary data.</text>
</comment>
<accession>A0A0F9A342</accession>
<name>A0A0F9A342_9ZZZZ</name>
<proteinExistence type="predicted"/>
<protein>
    <submittedName>
        <fullName evidence="1">Uncharacterized protein</fullName>
    </submittedName>
</protein>